<dbReference type="PANTHER" id="PTHR43030">
    <property type="entry name" value="PHOSPHOENOLPYRUVATE SYNTHASE"/>
    <property type="match status" value="1"/>
</dbReference>
<dbReference type="InterPro" id="IPR013815">
    <property type="entry name" value="ATP_grasp_subdomain_1"/>
</dbReference>
<feature type="domain" description="PEP-utilising enzyme C-terminal" evidence="18">
    <location>
        <begin position="482"/>
        <end position="788"/>
    </location>
</feature>
<dbReference type="FunFam" id="3.20.20.60:FF:000010">
    <property type="entry name" value="Phosphoenolpyruvate synthase"/>
    <property type="match status" value="1"/>
</dbReference>
<dbReference type="EC" id="2.7.9.2" evidence="5 15"/>
<evidence type="ECO:0000256" key="9">
    <source>
        <dbReference type="ARBA" id="ARBA00022741"/>
    </source>
</evidence>
<dbReference type="GO" id="GO:0046872">
    <property type="term" value="F:metal ion binding"/>
    <property type="evidence" value="ECO:0007669"/>
    <property type="project" value="UniProtKB-KW"/>
</dbReference>
<comment type="caution">
    <text evidence="19">The sequence shown here is derived from an EMBL/GenBank/DDBJ whole genome shotgun (WGS) entry which is preliminary data.</text>
</comment>
<evidence type="ECO:0000256" key="5">
    <source>
        <dbReference type="ARBA" id="ARBA00011996"/>
    </source>
</evidence>
<evidence type="ECO:0000256" key="13">
    <source>
        <dbReference type="ARBA" id="ARBA00033470"/>
    </source>
</evidence>
<feature type="domain" description="Pyruvate phosphate dikinase AMP/ATP-binding" evidence="17">
    <location>
        <begin position="18"/>
        <end position="352"/>
    </location>
</feature>
<proteinExistence type="inferred from homology"/>
<keyword evidence="9 15" id="KW-0547">Nucleotide-binding</keyword>
<dbReference type="GO" id="GO:0005524">
    <property type="term" value="F:ATP binding"/>
    <property type="evidence" value="ECO:0007669"/>
    <property type="project" value="UniProtKB-KW"/>
</dbReference>
<keyword evidence="20" id="KW-1185">Reference proteome</keyword>
<organism evidence="19 20">
    <name type="scientific">Neisseria arctica</name>
    <dbReference type="NCBI Taxonomy" id="1470200"/>
    <lineage>
        <taxon>Bacteria</taxon>
        <taxon>Pseudomonadati</taxon>
        <taxon>Pseudomonadota</taxon>
        <taxon>Betaproteobacteria</taxon>
        <taxon>Neisseriales</taxon>
        <taxon>Neisseriaceae</taxon>
        <taxon>Neisseria</taxon>
    </lineage>
</organism>
<comment type="pathway">
    <text evidence="3 15">Carbohydrate biosynthesis; gluconeogenesis.</text>
</comment>
<evidence type="ECO:0000256" key="11">
    <source>
        <dbReference type="ARBA" id="ARBA00022840"/>
    </source>
</evidence>
<keyword evidence="19" id="KW-0670">Pyruvate</keyword>
<dbReference type="InterPro" id="IPR018274">
    <property type="entry name" value="PEP_util_AS"/>
</dbReference>
<dbReference type="Gene3D" id="3.50.30.10">
    <property type="entry name" value="Phosphohistidine domain"/>
    <property type="match status" value="1"/>
</dbReference>
<dbReference type="InterPro" id="IPR000121">
    <property type="entry name" value="PEP_util_C"/>
</dbReference>
<dbReference type="InterPro" id="IPR015813">
    <property type="entry name" value="Pyrv/PenolPyrv_kinase-like_dom"/>
</dbReference>
<dbReference type="SUPFAM" id="SSF51621">
    <property type="entry name" value="Phosphoenolpyruvate/pyruvate domain"/>
    <property type="match status" value="1"/>
</dbReference>
<dbReference type="PATRIC" id="fig|1470200.3.peg.799"/>
<comment type="cofactor">
    <cofactor evidence="1 15">
        <name>Mg(2+)</name>
        <dbReference type="ChEBI" id="CHEBI:18420"/>
    </cofactor>
</comment>
<dbReference type="PIRSF" id="PIRSF000854">
    <property type="entry name" value="PEP_synthase"/>
    <property type="match status" value="1"/>
</dbReference>
<comment type="catalytic activity">
    <reaction evidence="14 15">
        <text>pyruvate + ATP + H2O = phosphoenolpyruvate + AMP + phosphate + 2 H(+)</text>
        <dbReference type="Rhea" id="RHEA:11364"/>
        <dbReference type="ChEBI" id="CHEBI:15361"/>
        <dbReference type="ChEBI" id="CHEBI:15377"/>
        <dbReference type="ChEBI" id="CHEBI:15378"/>
        <dbReference type="ChEBI" id="CHEBI:30616"/>
        <dbReference type="ChEBI" id="CHEBI:43474"/>
        <dbReference type="ChEBI" id="CHEBI:58702"/>
        <dbReference type="ChEBI" id="CHEBI:456215"/>
        <dbReference type="EC" id="2.7.9.2"/>
    </reaction>
</comment>
<evidence type="ECO:0000256" key="6">
    <source>
        <dbReference type="ARBA" id="ARBA00021623"/>
    </source>
</evidence>
<dbReference type="PROSITE" id="PS00742">
    <property type="entry name" value="PEP_ENZYMES_2"/>
    <property type="match status" value="1"/>
</dbReference>
<dbReference type="NCBIfam" id="NF005057">
    <property type="entry name" value="PRK06464.1"/>
    <property type="match status" value="1"/>
</dbReference>
<dbReference type="FunFam" id="3.30.1490.20:FF:000010">
    <property type="entry name" value="Phosphoenolpyruvate synthase"/>
    <property type="match status" value="1"/>
</dbReference>
<evidence type="ECO:0000256" key="1">
    <source>
        <dbReference type="ARBA" id="ARBA00001946"/>
    </source>
</evidence>
<dbReference type="GO" id="GO:0006094">
    <property type="term" value="P:gluconeogenesis"/>
    <property type="evidence" value="ECO:0007669"/>
    <property type="project" value="UniProtKB-UniPathway"/>
</dbReference>
<comment type="function">
    <text evidence="2 15">Catalyzes the phosphorylation of pyruvate to phosphoenolpyruvate.</text>
</comment>
<keyword evidence="7 15" id="KW-0808">Transferase</keyword>
<evidence type="ECO:0000256" key="4">
    <source>
        <dbReference type="ARBA" id="ARBA00007837"/>
    </source>
</evidence>
<dbReference type="Pfam" id="PF01326">
    <property type="entry name" value="PPDK_N"/>
    <property type="match status" value="1"/>
</dbReference>
<feature type="domain" description="PEP-utilising enzyme mobile" evidence="16">
    <location>
        <begin position="388"/>
        <end position="458"/>
    </location>
</feature>
<keyword evidence="10 15" id="KW-0418">Kinase</keyword>
<dbReference type="GO" id="GO:0008986">
    <property type="term" value="F:pyruvate, water dikinase activity"/>
    <property type="evidence" value="ECO:0007669"/>
    <property type="project" value="UniProtKB-EC"/>
</dbReference>
<evidence type="ECO:0000256" key="14">
    <source>
        <dbReference type="ARBA" id="ARBA00047700"/>
    </source>
</evidence>
<dbReference type="Gene3D" id="3.30.470.20">
    <property type="entry name" value="ATP-grasp fold, B domain"/>
    <property type="match status" value="1"/>
</dbReference>
<dbReference type="InterPro" id="IPR023151">
    <property type="entry name" value="PEP_util_CS"/>
</dbReference>
<evidence type="ECO:0000256" key="12">
    <source>
        <dbReference type="ARBA" id="ARBA00022842"/>
    </source>
</evidence>
<dbReference type="SUPFAM" id="SSF52009">
    <property type="entry name" value="Phosphohistidine domain"/>
    <property type="match status" value="1"/>
</dbReference>
<dbReference type="RefSeq" id="WP_047761631.1">
    <property type="nucleotide sequence ID" value="NZ_CP091510.1"/>
</dbReference>
<dbReference type="Pfam" id="PF00391">
    <property type="entry name" value="PEP-utilizers"/>
    <property type="match status" value="1"/>
</dbReference>
<evidence type="ECO:0000313" key="19">
    <source>
        <dbReference type="EMBL" id="KLT72237.1"/>
    </source>
</evidence>
<evidence type="ECO:0000313" key="20">
    <source>
        <dbReference type="Proteomes" id="UP000036027"/>
    </source>
</evidence>
<keyword evidence="12 15" id="KW-0460">Magnesium</keyword>
<reference evidence="19 20" key="1">
    <citation type="submission" date="2014-11" db="EMBL/GenBank/DDBJ databases">
        <title>Genome of a novel goose pathogen.</title>
        <authorList>
            <person name="Hansen C.M."/>
            <person name="Hueffer K."/>
            <person name="Choi S.C."/>
        </authorList>
    </citation>
    <scope>NUCLEOTIDE SEQUENCE [LARGE SCALE GENOMIC DNA]</scope>
    <source>
        <strain evidence="19 20">KH1503</strain>
    </source>
</reference>
<dbReference type="Gene3D" id="3.20.20.60">
    <property type="entry name" value="Phosphoenolpyruvate-binding domains"/>
    <property type="match status" value="1"/>
</dbReference>
<evidence type="ECO:0000256" key="15">
    <source>
        <dbReference type="PIRNR" id="PIRNR000854"/>
    </source>
</evidence>
<evidence type="ECO:0000259" key="17">
    <source>
        <dbReference type="Pfam" id="PF01326"/>
    </source>
</evidence>
<dbReference type="PANTHER" id="PTHR43030:SF1">
    <property type="entry name" value="PHOSPHOENOLPYRUVATE SYNTHASE"/>
    <property type="match status" value="1"/>
</dbReference>
<evidence type="ECO:0000259" key="16">
    <source>
        <dbReference type="Pfam" id="PF00391"/>
    </source>
</evidence>
<dbReference type="FunFam" id="3.50.30.10:FF:000002">
    <property type="entry name" value="Phosphoenolpyruvate synthase"/>
    <property type="match status" value="1"/>
</dbReference>
<evidence type="ECO:0000256" key="2">
    <source>
        <dbReference type="ARBA" id="ARBA00002988"/>
    </source>
</evidence>
<evidence type="ECO:0000256" key="7">
    <source>
        <dbReference type="ARBA" id="ARBA00022679"/>
    </source>
</evidence>
<comment type="similarity">
    <text evidence="4 15">Belongs to the PEP-utilizing enzyme family.</text>
</comment>
<gene>
    <name evidence="19" type="ORF">PL75_09145</name>
</gene>
<dbReference type="SUPFAM" id="SSF56059">
    <property type="entry name" value="Glutathione synthetase ATP-binding domain-like"/>
    <property type="match status" value="1"/>
</dbReference>
<dbReference type="AlphaFoldDB" id="A0A0J0YQ27"/>
<dbReference type="STRING" id="1470200.PL75_09145"/>
<name>A0A0J0YQ27_9NEIS</name>
<accession>A0A0J0YQ27</accession>
<keyword evidence="11 15" id="KW-0067">ATP-binding</keyword>
<dbReference type="PROSITE" id="PS00370">
    <property type="entry name" value="PEP_ENZYMES_PHOS_SITE"/>
    <property type="match status" value="1"/>
</dbReference>
<dbReference type="InterPro" id="IPR036637">
    <property type="entry name" value="Phosphohistidine_dom_sf"/>
</dbReference>
<dbReference type="InterPro" id="IPR040442">
    <property type="entry name" value="Pyrv_kinase-like_dom_sf"/>
</dbReference>
<dbReference type="InterPro" id="IPR002192">
    <property type="entry name" value="PPDK_AMP/ATP-bd"/>
</dbReference>
<keyword evidence="8 15" id="KW-0479">Metal-binding</keyword>
<dbReference type="FunFam" id="3.30.470.20:FF:000017">
    <property type="entry name" value="Phosphoenolpyruvate synthase"/>
    <property type="match status" value="1"/>
</dbReference>
<dbReference type="Gene3D" id="3.30.1490.20">
    <property type="entry name" value="ATP-grasp fold, A domain"/>
    <property type="match status" value="1"/>
</dbReference>
<dbReference type="OrthoDB" id="9765468at2"/>
<evidence type="ECO:0000256" key="3">
    <source>
        <dbReference type="ARBA" id="ARBA00004742"/>
    </source>
</evidence>
<dbReference type="EMBL" id="JTDO01000016">
    <property type="protein sequence ID" value="KLT72237.1"/>
    <property type="molecule type" value="Genomic_DNA"/>
</dbReference>
<dbReference type="NCBIfam" id="TIGR01418">
    <property type="entry name" value="PEP_synth"/>
    <property type="match status" value="1"/>
</dbReference>
<dbReference type="Proteomes" id="UP000036027">
    <property type="component" value="Unassembled WGS sequence"/>
</dbReference>
<sequence>MSANYVIWFENLRMTDVESVGGKNASLGEMISQLTEKGVRVPGGFATTADAYRAFLAHNGLNERISAALATLDVEDVAELARVGKQIREWILETPFPEQLDADIQTAWEKMVAEAGTDQISVAVRSSATAEDLPDASFAGQQETFLNINGLENVKEAMKHVFASLYNDRAISYRVHKGFAHDVVALSAGVQRMVRSDSGAAGVMFSIDTESGFDQVVFVTSSYGLGETVVQGAVNPDEFYVHKPTLQAGKPAILRKTLGSKLIKMTFTDQAQAGKSVQVVDVPENERKQFSISDEEITELAKYAVIIEQHYGRPMDIEWGRDGVDGKLYILQARPETVKSQETGGRSLRRYRIDQKSTVLCEGRAIGQKVGQGVVRLVKDASEMETVKPGDVLVTDMTDPDWEPVMKRAAAIVTNRGGRTCHAAIIARELGIPAVVGCGNATEVLSEGQEVTVSCAEGDTGLIYEGLLNVEVNDVALDNMPKSPVKIMMNVGNPELAFSFASLPSEGIGLARMEFIINRQIGIHPKALLEFDKQDEDLKAEISERIAGYASPVSFFVDKIAEGVSTLAASVYPRKVIVRMSDFKSNEYAGLIGGNLYEPHEENPMLGFRGAARYVSEDFKDCFALECQALKRVRDDMGLTNVEIMIPFVRTLSEAEQVVKALKENGLERGKNGLRLIMMCEVPSNALLAEQFLQYFDGFSIGSNDMTQLTLGLDRDSGGPIASTFDERNAAVKVMLHLAISACRKHNKYVGICGQGPSDHPDFAKWLVEEGIDTVSLNPDTVIETWLYLAKEVAAK</sequence>
<evidence type="ECO:0000256" key="8">
    <source>
        <dbReference type="ARBA" id="ARBA00022723"/>
    </source>
</evidence>
<dbReference type="InterPro" id="IPR008279">
    <property type="entry name" value="PEP-util_enz_mobile_dom"/>
</dbReference>
<dbReference type="Pfam" id="PF02896">
    <property type="entry name" value="PEP-utilizers_C"/>
    <property type="match status" value="1"/>
</dbReference>
<evidence type="ECO:0000259" key="18">
    <source>
        <dbReference type="Pfam" id="PF02896"/>
    </source>
</evidence>
<protein>
    <recommendedName>
        <fullName evidence="6 15">Phosphoenolpyruvate synthase</fullName>
        <shortName evidence="15">PEP synthase</shortName>
        <ecNumber evidence="5 15">2.7.9.2</ecNumber>
    </recommendedName>
    <alternativeName>
        <fullName evidence="13 15">Pyruvate, water dikinase</fullName>
    </alternativeName>
</protein>
<dbReference type="UniPathway" id="UPA00138"/>
<evidence type="ECO:0000256" key="10">
    <source>
        <dbReference type="ARBA" id="ARBA00022777"/>
    </source>
</evidence>
<dbReference type="InterPro" id="IPR006319">
    <property type="entry name" value="PEP_synth"/>
</dbReference>